<dbReference type="PROSITE" id="PS50011">
    <property type="entry name" value="PROTEIN_KINASE_DOM"/>
    <property type="match status" value="1"/>
</dbReference>
<keyword evidence="11" id="KW-1185">Reference proteome</keyword>
<dbReference type="GO" id="GO:0004674">
    <property type="term" value="F:protein serine/threonine kinase activity"/>
    <property type="evidence" value="ECO:0007669"/>
    <property type="project" value="UniProtKB-EC"/>
</dbReference>
<dbReference type="InterPro" id="IPR000719">
    <property type="entry name" value="Prot_kinase_dom"/>
</dbReference>
<dbReference type="PROSITE" id="PS00107">
    <property type="entry name" value="PROTEIN_KINASE_ATP"/>
    <property type="match status" value="1"/>
</dbReference>
<feature type="compositionally biased region" description="Basic residues" evidence="8">
    <location>
        <begin position="511"/>
        <end position="522"/>
    </location>
</feature>
<dbReference type="PROSITE" id="PS00108">
    <property type="entry name" value="PROTEIN_KINASE_ST"/>
    <property type="match status" value="1"/>
</dbReference>
<dbReference type="EMBL" id="JAMXQV010000022">
    <property type="protein sequence ID" value="MCR6488031.1"/>
    <property type="molecule type" value="Genomic_DNA"/>
</dbReference>
<dbReference type="PANTHER" id="PTHR43671">
    <property type="entry name" value="SERINE/THREONINE-PROTEIN KINASE NEK"/>
    <property type="match status" value="1"/>
</dbReference>
<dbReference type="InterPro" id="IPR008271">
    <property type="entry name" value="Ser/Thr_kinase_AS"/>
</dbReference>
<reference evidence="10" key="1">
    <citation type="submission" date="2022-06" db="EMBL/GenBank/DDBJ databases">
        <title>Amycolatopsis iheyaensis sp. nov., a new species of the genus Amycolatopsis isolated from soil in Iheya island, Japan.</title>
        <authorList>
            <person name="Ngamcharungchit C."/>
            <person name="Kanto H."/>
            <person name="Take A."/>
            <person name="Intra B."/>
            <person name="Matsumoto A."/>
            <person name="Panbangred W."/>
            <person name="Inahashi Y."/>
        </authorList>
    </citation>
    <scope>NUCLEOTIDE SEQUENCE</scope>
    <source>
        <strain evidence="10">OK19-0408</strain>
    </source>
</reference>
<feature type="domain" description="Protein kinase" evidence="9">
    <location>
        <begin position="37"/>
        <end position="290"/>
    </location>
</feature>
<feature type="compositionally biased region" description="Basic and acidic residues" evidence="8">
    <location>
        <begin position="301"/>
        <end position="321"/>
    </location>
</feature>
<evidence type="ECO:0000256" key="3">
    <source>
        <dbReference type="ARBA" id="ARBA00022679"/>
    </source>
</evidence>
<name>A0A9X2NIG6_9PSEU</name>
<evidence type="ECO:0000256" key="2">
    <source>
        <dbReference type="ARBA" id="ARBA00012513"/>
    </source>
</evidence>
<keyword evidence="4 7" id="KW-0547">Nucleotide-binding</keyword>
<proteinExistence type="inferred from homology"/>
<evidence type="ECO:0000256" key="1">
    <source>
        <dbReference type="ARBA" id="ARBA00010886"/>
    </source>
</evidence>
<dbReference type="PANTHER" id="PTHR43671:SF13">
    <property type="entry name" value="SERINE_THREONINE-PROTEIN KINASE NEK2"/>
    <property type="match status" value="1"/>
</dbReference>
<dbReference type="EC" id="2.7.11.1" evidence="2"/>
<keyword evidence="5 10" id="KW-0418">Kinase</keyword>
<keyword evidence="6 7" id="KW-0067">ATP-binding</keyword>
<gene>
    <name evidence="10" type="ORF">M8542_34920</name>
</gene>
<evidence type="ECO:0000313" key="11">
    <source>
        <dbReference type="Proteomes" id="UP001144096"/>
    </source>
</evidence>
<feature type="binding site" evidence="7">
    <location>
        <position position="66"/>
    </location>
    <ligand>
        <name>ATP</name>
        <dbReference type="ChEBI" id="CHEBI:30616"/>
    </ligand>
</feature>
<dbReference type="RefSeq" id="WP_257924596.1">
    <property type="nucleotide sequence ID" value="NZ_JAMXQV010000022.1"/>
</dbReference>
<feature type="compositionally biased region" description="Low complexity" evidence="8">
    <location>
        <begin position="352"/>
        <end position="361"/>
    </location>
</feature>
<dbReference type="InterPro" id="IPR011009">
    <property type="entry name" value="Kinase-like_dom_sf"/>
</dbReference>
<evidence type="ECO:0000313" key="10">
    <source>
        <dbReference type="EMBL" id="MCR6488031.1"/>
    </source>
</evidence>
<dbReference type="SUPFAM" id="SSF56112">
    <property type="entry name" value="Protein kinase-like (PK-like)"/>
    <property type="match status" value="1"/>
</dbReference>
<feature type="compositionally biased region" description="Low complexity" evidence="8">
    <location>
        <begin position="325"/>
        <end position="334"/>
    </location>
</feature>
<feature type="region of interest" description="Disordered" evidence="8">
    <location>
        <begin position="444"/>
        <end position="522"/>
    </location>
</feature>
<dbReference type="CDD" id="cd14014">
    <property type="entry name" value="STKc_PknB_like"/>
    <property type="match status" value="1"/>
</dbReference>
<comment type="caution">
    <text evidence="10">The sequence shown here is derived from an EMBL/GenBank/DDBJ whole genome shotgun (WGS) entry which is preliminary data.</text>
</comment>
<evidence type="ECO:0000256" key="4">
    <source>
        <dbReference type="ARBA" id="ARBA00022741"/>
    </source>
</evidence>
<dbReference type="Proteomes" id="UP001144096">
    <property type="component" value="Unassembled WGS sequence"/>
</dbReference>
<accession>A0A9X2NIG6</accession>
<dbReference type="Pfam" id="PF00069">
    <property type="entry name" value="Pkinase"/>
    <property type="match status" value="1"/>
</dbReference>
<evidence type="ECO:0000259" key="9">
    <source>
        <dbReference type="PROSITE" id="PS50011"/>
    </source>
</evidence>
<evidence type="ECO:0000256" key="8">
    <source>
        <dbReference type="SAM" id="MobiDB-lite"/>
    </source>
</evidence>
<dbReference type="InterPro" id="IPR050660">
    <property type="entry name" value="NEK_Ser/Thr_kinase"/>
</dbReference>
<comment type="similarity">
    <text evidence="1">Belongs to the protein kinase superfamily. NEK Ser/Thr protein kinase family. NIMA subfamily.</text>
</comment>
<dbReference type="AlphaFoldDB" id="A0A9X2NIG6"/>
<dbReference type="Gene3D" id="3.30.200.20">
    <property type="entry name" value="Phosphorylase Kinase, domain 1"/>
    <property type="match status" value="1"/>
</dbReference>
<keyword evidence="3" id="KW-0808">Transferase</keyword>
<dbReference type="InterPro" id="IPR017441">
    <property type="entry name" value="Protein_kinase_ATP_BS"/>
</dbReference>
<dbReference type="SMART" id="SM00220">
    <property type="entry name" value="S_TKc"/>
    <property type="match status" value="1"/>
</dbReference>
<dbReference type="GO" id="GO:0005524">
    <property type="term" value="F:ATP binding"/>
    <property type="evidence" value="ECO:0007669"/>
    <property type="project" value="UniProtKB-UniRule"/>
</dbReference>
<evidence type="ECO:0000256" key="7">
    <source>
        <dbReference type="PROSITE-ProRule" id="PRU10141"/>
    </source>
</evidence>
<evidence type="ECO:0000256" key="6">
    <source>
        <dbReference type="ARBA" id="ARBA00022840"/>
    </source>
</evidence>
<organism evidence="10 11">
    <name type="scientific">Amycolatopsis iheyensis</name>
    <dbReference type="NCBI Taxonomy" id="2945988"/>
    <lineage>
        <taxon>Bacteria</taxon>
        <taxon>Bacillati</taxon>
        <taxon>Actinomycetota</taxon>
        <taxon>Actinomycetes</taxon>
        <taxon>Pseudonocardiales</taxon>
        <taxon>Pseudonocardiaceae</taxon>
        <taxon>Amycolatopsis</taxon>
    </lineage>
</organism>
<feature type="compositionally biased region" description="Low complexity" evidence="8">
    <location>
        <begin position="458"/>
        <end position="477"/>
    </location>
</feature>
<dbReference type="Gene3D" id="1.10.510.10">
    <property type="entry name" value="Transferase(Phosphotransferase) domain 1"/>
    <property type="match status" value="1"/>
</dbReference>
<evidence type="ECO:0000256" key="5">
    <source>
        <dbReference type="ARBA" id="ARBA00022777"/>
    </source>
</evidence>
<sequence>MSDTDEDTCARFALGEFPGARRPLSDEVPLEPLAGRYEVGRLIGSGGTARVFRAFDLRLHREVAVKIYDRDAVALDQRRRLREMSIQGSITHPGVVALLDSGTEHGRTYLVMQLVEGENLAERLLGGPLPVAEVSALAAGLAEALAHVHARRVVHRDLKPANVFLSADGPLIGDFGIAHALDTTHITGTGVVPGTAAYLAPEQVGGEPAGPPADVYALGLILLECVTGQREYLGTMIEAAMARLTRPPRIPEGLPPSLAHTLRRMTRREPADRPTAAEVGQLLTTPVQVLPLASWWRGRTAKPEPRDEQPAIEPAHSDPLRHRWGAALGAAAAGDPGTRQSSAPESARRSWGAALGAAAAGDPHTRQLSAPTPEPTRRRWGTALKAAATGDPHTRQLSAPTPEPSRRRWGAPAPEPARHRRVLAVAGLGVAAVAAVSAALLTTHDSPTTTPAQPPAPVTTSSPASSAPAAESGSPAAQPRETEADLEPAAVTRPGKPKATKPAGPPQRTQNHGKGKGKGRDS</sequence>
<protein>
    <recommendedName>
        <fullName evidence="2">non-specific serine/threonine protein kinase</fullName>
        <ecNumber evidence="2">2.7.11.1</ecNumber>
    </recommendedName>
</protein>
<feature type="region of interest" description="Disordered" evidence="8">
    <location>
        <begin position="299"/>
        <end position="415"/>
    </location>
</feature>